<dbReference type="Proteomes" id="UP001638806">
    <property type="component" value="Unassembled WGS sequence"/>
</dbReference>
<proteinExistence type="predicted"/>
<sequence length="144" mass="15781">MGPPPPQVLLTPPPATSAGMARRRWPPPEGLQKRHRPIPLPPPEQPIPGRRPPQSAPERCGHPYSAKWPYACASLSRLAVELRAQTHPTRPGLAPGGDRRRGFRSCSIHSSLCRQPPHLHRAAVLDRTLPPGEALLTQPDPYLA</sequence>
<reference evidence="1" key="1">
    <citation type="submission" date="2024-12" db="EMBL/GenBank/DDBJ databases">
        <title>Comparative genomics and development of molecular markers within Purpureocillium lilacinum and among Purpureocillium species.</title>
        <authorList>
            <person name="Yeh Z.-Y."/>
            <person name="Ni N.-T."/>
            <person name="Lo P.-H."/>
            <person name="Mushyakhwo K."/>
            <person name="Lin C.-F."/>
            <person name="Nai Y.-S."/>
        </authorList>
    </citation>
    <scope>NUCLEOTIDE SEQUENCE</scope>
    <source>
        <strain evidence="1">NCHU-NPUST-175</strain>
    </source>
</reference>
<comment type="caution">
    <text evidence="1">The sequence shown here is derived from an EMBL/GenBank/DDBJ whole genome shotgun (WGS) entry which is preliminary data.</text>
</comment>
<protein>
    <submittedName>
        <fullName evidence="1">Uncharacterized protein</fullName>
    </submittedName>
</protein>
<organism evidence="1 2">
    <name type="scientific">Purpureocillium lilacinum</name>
    <name type="common">Paecilomyces lilacinus</name>
    <dbReference type="NCBI Taxonomy" id="33203"/>
    <lineage>
        <taxon>Eukaryota</taxon>
        <taxon>Fungi</taxon>
        <taxon>Dikarya</taxon>
        <taxon>Ascomycota</taxon>
        <taxon>Pezizomycotina</taxon>
        <taxon>Sordariomycetes</taxon>
        <taxon>Hypocreomycetidae</taxon>
        <taxon>Hypocreales</taxon>
        <taxon>Ophiocordycipitaceae</taxon>
        <taxon>Purpureocillium</taxon>
    </lineage>
</organism>
<accession>A0ACC4DK06</accession>
<dbReference type="EMBL" id="JBGNUJ010000008">
    <property type="protein sequence ID" value="KAL3956398.1"/>
    <property type="molecule type" value="Genomic_DNA"/>
</dbReference>
<keyword evidence="2" id="KW-1185">Reference proteome</keyword>
<evidence type="ECO:0000313" key="2">
    <source>
        <dbReference type="Proteomes" id="UP001638806"/>
    </source>
</evidence>
<gene>
    <name evidence="1" type="ORF">ACCO45_009244</name>
</gene>
<evidence type="ECO:0000313" key="1">
    <source>
        <dbReference type="EMBL" id="KAL3956398.1"/>
    </source>
</evidence>
<name>A0ACC4DK06_PURLI</name>